<dbReference type="EMBL" id="LNFO01002619">
    <property type="protein sequence ID" value="KUF85174.1"/>
    <property type="molecule type" value="Genomic_DNA"/>
</dbReference>
<name>A0A0W8CMB3_PHYNI</name>
<evidence type="ECO:0000313" key="4">
    <source>
        <dbReference type="Proteomes" id="UP000052943"/>
    </source>
</evidence>
<feature type="compositionally biased region" description="Basic residues" evidence="1">
    <location>
        <begin position="1"/>
        <end position="13"/>
    </location>
</feature>
<proteinExistence type="predicted"/>
<sequence>MPPKKKAKGKKSKASSGGGDAADTAVEVASMFDNAPPIVIEADPVHYVTLDMRQQIQMQHGPIMDLKICRGHFSEANELRHDMMTLAEYGIEGAPEGEPEVVCLIHYDFKPEQHDNPLLLATEKN</sequence>
<dbReference type="EMBL" id="LNFO01005740">
    <property type="protein sequence ID" value="KUF76647.1"/>
    <property type="molecule type" value="Genomic_DNA"/>
</dbReference>
<gene>
    <name evidence="3" type="ORF">AM587_10000448</name>
    <name evidence="2" type="ORF">AM587_10014303</name>
</gene>
<protein>
    <submittedName>
        <fullName evidence="3">Uncharacterized protein</fullName>
    </submittedName>
</protein>
<dbReference type="Proteomes" id="UP000052943">
    <property type="component" value="Unassembled WGS sequence"/>
</dbReference>
<dbReference type="OrthoDB" id="10249887at2759"/>
<feature type="region of interest" description="Disordered" evidence="1">
    <location>
        <begin position="1"/>
        <end position="21"/>
    </location>
</feature>
<dbReference type="AlphaFoldDB" id="A0A0W8CMB3"/>
<evidence type="ECO:0000313" key="3">
    <source>
        <dbReference type="EMBL" id="KUF85174.1"/>
    </source>
</evidence>
<evidence type="ECO:0000313" key="2">
    <source>
        <dbReference type="EMBL" id="KUF76647.1"/>
    </source>
</evidence>
<evidence type="ECO:0000256" key="1">
    <source>
        <dbReference type="SAM" id="MobiDB-lite"/>
    </source>
</evidence>
<comment type="caution">
    <text evidence="3">The sequence shown here is derived from an EMBL/GenBank/DDBJ whole genome shotgun (WGS) entry which is preliminary data.</text>
</comment>
<reference evidence="3 4" key="1">
    <citation type="submission" date="2015-11" db="EMBL/GenBank/DDBJ databases">
        <title>Genomes and virulence difference between two physiological races of Phytophthora nicotianae.</title>
        <authorList>
            <person name="Liu H."/>
            <person name="Ma X."/>
            <person name="Yu H."/>
            <person name="Fang D."/>
            <person name="Li Y."/>
            <person name="Wang X."/>
            <person name="Wang W."/>
            <person name="Dong Y."/>
            <person name="Xiao B."/>
        </authorList>
    </citation>
    <scope>NUCLEOTIDE SEQUENCE [LARGE SCALE GENOMIC DNA]</scope>
    <source>
        <strain evidence="4">race 0</strain>
        <strain evidence="3">Race 0</strain>
    </source>
</reference>
<accession>A0A0W8CMB3</accession>
<organism evidence="3 4">
    <name type="scientific">Phytophthora nicotianae</name>
    <name type="common">Potato buckeye rot agent</name>
    <name type="synonym">Phytophthora parasitica</name>
    <dbReference type="NCBI Taxonomy" id="4792"/>
    <lineage>
        <taxon>Eukaryota</taxon>
        <taxon>Sar</taxon>
        <taxon>Stramenopiles</taxon>
        <taxon>Oomycota</taxon>
        <taxon>Peronosporomycetes</taxon>
        <taxon>Peronosporales</taxon>
        <taxon>Peronosporaceae</taxon>
        <taxon>Phytophthora</taxon>
    </lineage>
</organism>